<feature type="domain" description="VanZ-like" evidence="3">
    <location>
        <begin position="37"/>
        <end position="113"/>
    </location>
</feature>
<keyword evidence="2" id="KW-0472">Membrane</keyword>
<feature type="transmembrane region" description="Helical" evidence="2">
    <location>
        <begin position="40"/>
        <end position="57"/>
    </location>
</feature>
<keyword evidence="2" id="KW-0812">Transmembrane</keyword>
<dbReference type="NCBIfam" id="NF037970">
    <property type="entry name" value="vanZ_1"/>
    <property type="match status" value="1"/>
</dbReference>
<feature type="compositionally biased region" description="Basic and acidic residues" evidence="1">
    <location>
        <begin position="176"/>
        <end position="186"/>
    </location>
</feature>
<dbReference type="InterPro" id="IPR006976">
    <property type="entry name" value="VanZ-like"/>
</dbReference>
<sequence length="210" mass="23286">MPAIRIRQPFAAAFAVLLLASAYLGLSTQKIPSYGQSDKGLHFVTFLLLTLTFYWILETSRRRCIHLTLVVVTVGLGIGSEVVQALLPNDRLFDPYDVLANVVGSVPALLACSWYHKRMLERRRMSKHYDIVPGEDQDELEDPERDVELGTVRDQETGVVGGGANGQATAGAGKTDVTEELDHWDENAEDWDDDPVEEADDAKDSKKRAD</sequence>
<comment type="caution">
    <text evidence="4">The sequence shown here is derived from an EMBL/GenBank/DDBJ whole genome shotgun (WGS) entry which is preliminary data.</text>
</comment>
<keyword evidence="5" id="KW-1185">Reference proteome</keyword>
<keyword evidence="2" id="KW-1133">Transmembrane helix</keyword>
<dbReference type="RefSeq" id="XP_064661881.1">
    <property type="nucleotide sequence ID" value="XM_064800542.1"/>
</dbReference>
<dbReference type="PANTHER" id="PTHR28008:SF1">
    <property type="entry name" value="DOMAIN PROTEIN, PUTATIVE (AFU_ORTHOLOGUE AFUA_3G10980)-RELATED"/>
    <property type="match status" value="1"/>
</dbReference>
<organism evidence="4 5">
    <name type="scientific">Saxophila tyrrhenica</name>
    <dbReference type="NCBI Taxonomy" id="1690608"/>
    <lineage>
        <taxon>Eukaryota</taxon>
        <taxon>Fungi</taxon>
        <taxon>Dikarya</taxon>
        <taxon>Ascomycota</taxon>
        <taxon>Pezizomycotina</taxon>
        <taxon>Dothideomycetes</taxon>
        <taxon>Dothideomycetidae</taxon>
        <taxon>Mycosphaerellales</taxon>
        <taxon>Extremaceae</taxon>
        <taxon>Saxophila</taxon>
    </lineage>
</organism>
<reference evidence="4 5" key="1">
    <citation type="submission" date="2023-08" db="EMBL/GenBank/DDBJ databases">
        <title>Black Yeasts Isolated from many extreme environments.</title>
        <authorList>
            <person name="Coleine C."/>
            <person name="Stajich J.E."/>
            <person name="Selbmann L."/>
        </authorList>
    </citation>
    <scope>NUCLEOTIDE SEQUENCE [LARGE SCALE GENOMIC DNA]</scope>
    <source>
        <strain evidence="4 5">CCFEE 5935</strain>
    </source>
</reference>
<evidence type="ECO:0000256" key="1">
    <source>
        <dbReference type="SAM" id="MobiDB-lite"/>
    </source>
</evidence>
<feature type="transmembrane region" description="Helical" evidence="2">
    <location>
        <begin position="64"/>
        <end position="86"/>
    </location>
</feature>
<evidence type="ECO:0000256" key="2">
    <source>
        <dbReference type="SAM" id="Phobius"/>
    </source>
</evidence>
<dbReference type="GeneID" id="89924632"/>
<evidence type="ECO:0000259" key="3">
    <source>
        <dbReference type="Pfam" id="PF04892"/>
    </source>
</evidence>
<accession>A0AAV9PLH1</accession>
<dbReference type="Pfam" id="PF04892">
    <property type="entry name" value="VanZ"/>
    <property type="match status" value="1"/>
</dbReference>
<proteinExistence type="predicted"/>
<dbReference type="EMBL" id="JAVRRT010000004">
    <property type="protein sequence ID" value="KAK5173163.1"/>
    <property type="molecule type" value="Genomic_DNA"/>
</dbReference>
<feature type="transmembrane region" description="Helical" evidence="2">
    <location>
        <begin position="98"/>
        <end position="116"/>
    </location>
</feature>
<protein>
    <recommendedName>
        <fullName evidence="3">VanZ-like domain-containing protein</fullName>
    </recommendedName>
</protein>
<name>A0AAV9PLH1_9PEZI</name>
<evidence type="ECO:0000313" key="4">
    <source>
        <dbReference type="EMBL" id="KAK5173163.1"/>
    </source>
</evidence>
<feature type="compositionally biased region" description="Acidic residues" evidence="1">
    <location>
        <begin position="187"/>
        <end position="201"/>
    </location>
</feature>
<dbReference type="AlphaFoldDB" id="A0AAV9PLH1"/>
<gene>
    <name evidence="4" type="ORF">LTR77_003285</name>
</gene>
<dbReference type="Proteomes" id="UP001337655">
    <property type="component" value="Unassembled WGS sequence"/>
</dbReference>
<feature type="region of interest" description="Disordered" evidence="1">
    <location>
        <begin position="149"/>
        <end position="210"/>
    </location>
</feature>
<dbReference type="PANTHER" id="PTHR28008">
    <property type="entry name" value="DOMAIN PROTEIN, PUTATIVE (AFU_ORTHOLOGUE AFUA_3G10980)-RELATED"/>
    <property type="match status" value="1"/>
</dbReference>
<evidence type="ECO:0000313" key="5">
    <source>
        <dbReference type="Proteomes" id="UP001337655"/>
    </source>
</evidence>